<gene>
    <name evidence="2" type="ORF">UBAL3_80290049</name>
</gene>
<dbReference type="AlphaFoldDB" id="C6HW69"/>
<name>C6HW69_9BACT</name>
<evidence type="ECO:0000259" key="1">
    <source>
        <dbReference type="PROSITE" id="PS51833"/>
    </source>
</evidence>
<dbReference type="Gene3D" id="1.10.3210.10">
    <property type="entry name" value="Hypothetical protein af1432"/>
    <property type="match status" value="1"/>
</dbReference>
<evidence type="ECO:0000313" key="2">
    <source>
        <dbReference type="EMBL" id="EES53174.1"/>
    </source>
</evidence>
<protein>
    <submittedName>
        <fullName evidence="2">Putative signal transduction protein</fullName>
    </submittedName>
</protein>
<evidence type="ECO:0000313" key="3">
    <source>
        <dbReference type="Proteomes" id="UP000009374"/>
    </source>
</evidence>
<dbReference type="InterPro" id="IPR006675">
    <property type="entry name" value="HDIG_dom"/>
</dbReference>
<dbReference type="PANTHER" id="PTHR33525:SF3">
    <property type="entry name" value="RIBONUCLEASE Y"/>
    <property type="match status" value="1"/>
</dbReference>
<dbReference type="SUPFAM" id="SSF109604">
    <property type="entry name" value="HD-domain/PDEase-like"/>
    <property type="match status" value="1"/>
</dbReference>
<sequence>MTQDDFSKTFENFEKEGGFSAVPEVVSNVMEALDSDNSSMEDIVNIIKKDPGFATHILKYANSGQYILSHPAASIEQAVRLIGLNTIKGLCLSLPIFNKYRNIPGVRELWAHSRAAAICCQIVAKEIHFPEPDTAETAGLIHDIGKLVLIVSMSDFFQSQIQVADSPRREADWREEKTLLGFNHCFIGAWFARKFKLPEVLVDAILWHHEFEKSPYNRDLACLCFAGDQIASMIGVEHPDFVFVEPTVGMALKYLGIHADLFEKILVDSLDRVNKMILFE</sequence>
<dbReference type="InterPro" id="IPR052340">
    <property type="entry name" value="RNase_Y/CdgJ"/>
</dbReference>
<dbReference type="EMBL" id="GG693868">
    <property type="protein sequence ID" value="EES53174.1"/>
    <property type="molecule type" value="Genomic_DNA"/>
</dbReference>
<dbReference type="NCBIfam" id="TIGR00277">
    <property type="entry name" value="HDIG"/>
    <property type="match status" value="1"/>
</dbReference>
<reference evidence="2 3" key="1">
    <citation type="journal article" date="2009" name="Appl. Environ. Microbiol.">
        <title>Community genomic and proteomic analyses of chemoautotrophic iron-oxidizing "Leptospirillum rubarum" (Group II) and "Leptospirillum ferrodiazotrophum" (Group III) bacteria in acid mine drainage biofilms.</title>
        <authorList>
            <person name="Goltsman D.S."/>
            <person name="Denef V.J."/>
            <person name="Singer S.W."/>
            <person name="VerBerkmoes N.C."/>
            <person name="Lefsrud M."/>
            <person name="Mueller R.S."/>
            <person name="Dick G.J."/>
            <person name="Sun C.L."/>
            <person name="Wheeler K.E."/>
            <person name="Zemla A."/>
            <person name="Baker B.J."/>
            <person name="Hauser L."/>
            <person name="Land M."/>
            <person name="Shah M.B."/>
            <person name="Thelen M.P."/>
            <person name="Hettich R.L."/>
            <person name="Banfield J.F."/>
        </authorList>
    </citation>
    <scope>NUCLEOTIDE SEQUENCE [LARGE SCALE GENOMIC DNA]</scope>
</reference>
<dbReference type="InterPro" id="IPR013976">
    <property type="entry name" value="HDOD"/>
</dbReference>
<dbReference type="PANTHER" id="PTHR33525">
    <property type="match status" value="1"/>
</dbReference>
<organism evidence="2 3">
    <name type="scientific">Leptospirillum ferrodiazotrophum</name>
    <dbReference type="NCBI Taxonomy" id="412449"/>
    <lineage>
        <taxon>Bacteria</taxon>
        <taxon>Pseudomonadati</taxon>
        <taxon>Nitrospirota</taxon>
        <taxon>Nitrospiria</taxon>
        <taxon>Nitrospirales</taxon>
        <taxon>Nitrospiraceae</taxon>
        <taxon>Leptospirillum</taxon>
    </lineage>
</organism>
<dbReference type="PROSITE" id="PS51833">
    <property type="entry name" value="HDOD"/>
    <property type="match status" value="1"/>
</dbReference>
<dbReference type="Pfam" id="PF08668">
    <property type="entry name" value="HDOD"/>
    <property type="match status" value="1"/>
</dbReference>
<feature type="domain" description="HDOD" evidence="1">
    <location>
        <begin position="19"/>
        <end position="211"/>
    </location>
</feature>
<dbReference type="Proteomes" id="UP000009374">
    <property type="component" value="Unassembled WGS sequence"/>
</dbReference>
<accession>C6HW69</accession>
<proteinExistence type="predicted"/>
<keyword evidence="3" id="KW-1185">Reference proteome</keyword>